<evidence type="ECO:0000256" key="5">
    <source>
        <dbReference type="PROSITE-ProRule" id="PRU10141"/>
    </source>
</evidence>
<dbReference type="SMART" id="SM00220">
    <property type="entry name" value="S_TKc"/>
    <property type="match status" value="1"/>
</dbReference>
<dbReference type="CDD" id="cd14014">
    <property type="entry name" value="STKc_PknB_like"/>
    <property type="match status" value="1"/>
</dbReference>
<dbReference type="InterPro" id="IPR011990">
    <property type="entry name" value="TPR-like_helical_dom_sf"/>
</dbReference>
<accession>A0A5C6DY60</accession>
<keyword evidence="4 5" id="KW-0067">ATP-binding</keyword>
<reference evidence="7 8" key="1">
    <citation type="submission" date="2019-02" db="EMBL/GenBank/DDBJ databases">
        <title>Deep-cultivation of Planctomycetes and their phenomic and genomic characterization uncovers novel biology.</title>
        <authorList>
            <person name="Wiegand S."/>
            <person name="Jogler M."/>
            <person name="Boedeker C."/>
            <person name="Pinto D."/>
            <person name="Vollmers J."/>
            <person name="Rivas-Marin E."/>
            <person name="Kohn T."/>
            <person name="Peeters S.H."/>
            <person name="Heuer A."/>
            <person name="Rast P."/>
            <person name="Oberbeckmann S."/>
            <person name="Bunk B."/>
            <person name="Jeske O."/>
            <person name="Meyerdierks A."/>
            <person name="Storesund J.E."/>
            <person name="Kallscheuer N."/>
            <person name="Luecker S."/>
            <person name="Lage O.M."/>
            <person name="Pohl T."/>
            <person name="Merkel B.J."/>
            <person name="Hornburger P."/>
            <person name="Mueller R.-W."/>
            <person name="Bruemmer F."/>
            <person name="Labrenz M."/>
            <person name="Spormann A.M."/>
            <person name="Op Den Camp H."/>
            <person name="Overmann J."/>
            <person name="Amann R."/>
            <person name="Jetten M.S.M."/>
            <person name="Mascher T."/>
            <person name="Medema M.H."/>
            <person name="Devos D.P."/>
            <person name="Kaster A.-K."/>
            <person name="Ovreas L."/>
            <person name="Rohde M."/>
            <person name="Galperin M.Y."/>
            <person name="Jogler C."/>
        </authorList>
    </citation>
    <scope>NUCLEOTIDE SEQUENCE [LARGE SCALE GENOMIC DNA]</scope>
    <source>
        <strain evidence="7 8">Poly41</strain>
    </source>
</reference>
<dbReference type="SUPFAM" id="SSF48452">
    <property type="entry name" value="TPR-like"/>
    <property type="match status" value="1"/>
</dbReference>
<dbReference type="PROSITE" id="PS50011">
    <property type="entry name" value="PROTEIN_KINASE_DOM"/>
    <property type="match status" value="1"/>
</dbReference>
<keyword evidence="3 7" id="KW-0418">Kinase</keyword>
<dbReference type="InterPro" id="IPR017441">
    <property type="entry name" value="Protein_kinase_ATP_BS"/>
</dbReference>
<comment type="caution">
    <text evidence="7">The sequence shown here is derived from an EMBL/GenBank/DDBJ whole genome shotgun (WGS) entry which is preliminary data.</text>
</comment>
<dbReference type="Gene3D" id="3.30.200.20">
    <property type="entry name" value="Phosphorylase Kinase, domain 1"/>
    <property type="match status" value="1"/>
</dbReference>
<dbReference type="RefSeq" id="WP_146526468.1">
    <property type="nucleotide sequence ID" value="NZ_SJPV01000003.1"/>
</dbReference>
<evidence type="ECO:0000256" key="4">
    <source>
        <dbReference type="ARBA" id="ARBA00022840"/>
    </source>
</evidence>
<dbReference type="PROSITE" id="PS00107">
    <property type="entry name" value="PROTEIN_KINASE_ATP"/>
    <property type="match status" value="1"/>
</dbReference>
<dbReference type="OrthoDB" id="6111975at2"/>
<organism evidence="7 8">
    <name type="scientific">Novipirellula artificiosorum</name>
    <dbReference type="NCBI Taxonomy" id="2528016"/>
    <lineage>
        <taxon>Bacteria</taxon>
        <taxon>Pseudomonadati</taxon>
        <taxon>Planctomycetota</taxon>
        <taxon>Planctomycetia</taxon>
        <taxon>Pirellulales</taxon>
        <taxon>Pirellulaceae</taxon>
        <taxon>Novipirellula</taxon>
    </lineage>
</organism>
<proteinExistence type="predicted"/>
<protein>
    <submittedName>
        <fullName evidence="7">Serine/threonine-protein kinase PrkC</fullName>
        <ecNumber evidence="7">2.7.11.1</ecNumber>
    </submittedName>
</protein>
<dbReference type="AlphaFoldDB" id="A0A5C6DY60"/>
<dbReference type="Proteomes" id="UP000319143">
    <property type="component" value="Unassembled WGS sequence"/>
</dbReference>
<evidence type="ECO:0000259" key="6">
    <source>
        <dbReference type="PROSITE" id="PS50011"/>
    </source>
</evidence>
<dbReference type="InterPro" id="IPR000719">
    <property type="entry name" value="Prot_kinase_dom"/>
</dbReference>
<feature type="domain" description="Protein kinase" evidence="6">
    <location>
        <begin position="84"/>
        <end position="353"/>
    </location>
</feature>
<dbReference type="PROSITE" id="PS00108">
    <property type="entry name" value="PROTEIN_KINASE_ST"/>
    <property type="match status" value="1"/>
</dbReference>
<evidence type="ECO:0000313" key="8">
    <source>
        <dbReference type="Proteomes" id="UP000319143"/>
    </source>
</evidence>
<evidence type="ECO:0000256" key="2">
    <source>
        <dbReference type="ARBA" id="ARBA00022741"/>
    </source>
</evidence>
<evidence type="ECO:0000313" key="7">
    <source>
        <dbReference type="EMBL" id="TWU39779.1"/>
    </source>
</evidence>
<name>A0A5C6DY60_9BACT</name>
<dbReference type="PANTHER" id="PTHR43289">
    <property type="entry name" value="MITOGEN-ACTIVATED PROTEIN KINASE KINASE KINASE 20-RELATED"/>
    <property type="match status" value="1"/>
</dbReference>
<dbReference type="GO" id="GO:0005524">
    <property type="term" value="F:ATP binding"/>
    <property type="evidence" value="ECO:0007669"/>
    <property type="project" value="UniProtKB-UniRule"/>
</dbReference>
<keyword evidence="1 7" id="KW-0808">Transferase</keyword>
<evidence type="ECO:0000256" key="1">
    <source>
        <dbReference type="ARBA" id="ARBA00022679"/>
    </source>
</evidence>
<sequence>MSVPNPNRSPPRIESLAERFIEQLHDDESPTIEGYAGEYPALADEIRELFPTILNMETLRRHKSSGRPIPGHHAERMPDSLGDFRIIREIGRGGMGIVYEAEQLSLRRHVALKVLPRGYFNNRVRRDRFQREAQIVGRLHHTNIVPVHGIGSDEGYDFFVMQYIDGVSLDQLIAVNKAIGERIDWQRVARFGIQTARAMHYAHEQGVLHRDIKPANLLLGSDESSEHERVWIADFGLALALESDAERSESVGTPGTLRYMPLEQLEGQPTARSDLYSLGLTLYELLTGRPAYQDSVSSQLLGRIRQGDITPLRSVDTNLPRDLEAILRKATDKEELQRYHTAKDLADDLERLLSNRPVRARRITPLGHAVRWTQRNPLAAALSCIAAVLFIGIITATTQGYLSAKAGERREAAMRQSEQEQRLREGEQRRRAEAALEVAIKSLDELFSQIESNRRPGQRLAPEEAQSMLAAIERMLAFYEQLAEQGQSGPESQIPMAEALRRMGDLQRSLHEYEDAESTLLTAIALLDRLIEDRPDQAVAQIQHARANYTLGRVYRDTGRLDEGDALIQLAITELEDLPDNAPQRRHLQELLSRFRRDTPRAAGK</sequence>
<dbReference type="GO" id="GO:0004674">
    <property type="term" value="F:protein serine/threonine kinase activity"/>
    <property type="evidence" value="ECO:0007669"/>
    <property type="project" value="UniProtKB-EC"/>
</dbReference>
<dbReference type="InterPro" id="IPR011009">
    <property type="entry name" value="Kinase-like_dom_sf"/>
</dbReference>
<dbReference type="PANTHER" id="PTHR43289:SF34">
    <property type="entry name" value="SERINE_THREONINE-PROTEIN KINASE YBDM-RELATED"/>
    <property type="match status" value="1"/>
</dbReference>
<keyword evidence="2 5" id="KW-0547">Nucleotide-binding</keyword>
<dbReference type="Gene3D" id="1.25.40.10">
    <property type="entry name" value="Tetratricopeptide repeat domain"/>
    <property type="match status" value="1"/>
</dbReference>
<dbReference type="EMBL" id="SJPV01000003">
    <property type="protein sequence ID" value="TWU39779.1"/>
    <property type="molecule type" value="Genomic_DNA"/>
</dbReference>
<dbReference type="Gene3D" id="1.10.510.10">
    <property type="entry name" value="Transferase(Phosphotransferase) domain 1"/>
    <property type="match status" value="1"/>
</dbReference>
<dbReference type="Pfam" id="PF00069">
    <property type="entry name" value="Pkinase"/>
    <property type="match status" value="1"/>
</dbReference>
<dbReference type="EC" id="2.7.11.1" evidence="7"/>
<keyword evidence="8" id="KW-1185">Reference proteome</keyword>
<dbReference type="SUPFAM" id="SSF56112">
    <property type="entry name" value="Protein kinase-like (PK-like)"/>
    <property type="match status" value="1"/>
</dbReference>
<evidence type="ECO:0000256" key="3">
    <source>
        <dbReference type="ARBA" id="ARBA00022777"/>
    </source>
</evidence>
<feature type="binding site" evidence="5">
    <location>
        <position position="113"/>
    </location>
    <ligand>
        <name>ATP</name>
        <dbReference type="ChEBI" id="CHEBI:30616"/>
    </ligand>
</feature>
<dbReference type="InterPro" id="IPR008271">
    <property type="entry name" value="Ser/Thr_kinase_AS"/>
</dbReference>
<gene>
    <name evidence="7" type="primary">prkC_11</name>
    <name evidence="7" type="ORF">Poly41_26350</name>
</gene>